<dbReference type="SMART" id="SM00760">
    <property type="entry name" value="Bac_DnaA_C"/>
    <property type="match status" value="1"/>
</dbReference>
<sequence>MHSVPSAYQRAQAPMATGRVSGPCGMAIAIAAAFCNHQESEIAAPTRSAASVCDARHIAMYLAHVVFQCPARQIADAFRRDRTSIGYALRRVEDRRDDPAFDTFLARMERFAESCRDMMASPWEVAR</sequence>
<dbReference type="InterPro" id="IPR010921">
    <property type="entry name" value="Trp_repressor/repl_initiator"/>
</dbReference>
<dbReference type="GO" id="GO:0006270">
    <property type="term" value="P:DNA replication initiation"/>
    <property type="evidence" value="ECO:0007669"/>
    <property type="project" value="InterPro"/>
</dbReference>
<accession>A0A0P0YX27</accession>
<evidence type="ECO:0000259" key="1">
    <source>
        <dbReference type="SMART" id="SM00760"/>
    </source>
</evidence>
<dbReference type="EMBL" id="LC066370">
    <property type="protein sequence ID" value="BAT25879.1"/>
    <property type="molecule type" value="Genomic_DNA"/>
</dbReference>
<name>A0A0P0YX27_9HYPH</name>
<dbReference type="GO" id="GO:0005524">
    <property type="term" value="F:ATP binding"/>
    <property type="evidence" value="ECO:0007669"/>
    <property type="project" value="InterPro"/>
</dbReference>
<reference evidence="2" key="1">
    <citation type="journal article" date="2015" name="Proc. Natl. Acad. Sci. U.S.A.">
        <title>Bacterial clade with the ribosomal RNA operon on a small plasmid rather than the chromosome.</title>
        <authorList>
            <person name="Anda M."/>
            <person name="Ohtsubo Y."/>
            <person name="Okubo T."/>
            <person name="Sugawara M."/>
            <person name="Nagata Y."/>
            <person name="Tsuda M."/>
            <person name="Minamisawa K."/>
            <person name="Mitsui H."/>
        </authorList>
    </citation>
    <scope>NUCLEOTIDE SEQUENCE</scope>
    <source>
        <strain evidence="2">DSM 21988</strain>
    </source>
</reference>
<dbReference type="Pfam" id="PF08299">
    <property type="entry name" value="Bac_DnaA_C"/>
    <property type="match status" value="1"/>
</dbReference>
<dbReference type="SUPFAM" id="SSF48295">
    <property type="entry name" value="TrpR-like"/>
    <property type="match status" value="1"/>
</dbReference>
<dbReference type="InterPro" id="IPR013159">
    <property type="entry name" value="DnaA_C"/>
</dbReference>
<dbReference type="GO" id="GO:0006275">
    <property type="term" value="P:regulation of DNA replication"/>
    <property type="evidence" value="ECO:0007669"/>
    <property type="project" value="InterPro"/>
</dbReference>
<feature type="domain" description="Chromosomal replication initiator DnaA C-terminal" evidence="1">
    <location>
        <begin position="23"/>
        <end position="92"/>
    </location>
</feature>
<dbReference type="CDD" id="cd06571">
    <property type="entry name" value="Bac_DnaA_C"/>
    <property type="match status" value="1"/>
</dbReference>
<dbReference type="Gene3D" id="1.10.1750.10">
    <property type="match status" value="1"/>
</dbReference>
<organism evidence="2">
    <name type="scientific">Aureimonas altamirensis</name>
    <dbReference type="NCBI Taxonomy" id="370622"/>
    <lineage>
        <taxon>Bacteria</taxon>
        <taxon>Pseudomonadati</taxon>
        <taxon>Pseudomonadota</taxon>
        <taxon>Alphaproteobacteria</taxon>
        <taxon>Hyphomicrobiales</taxon>
        <taxon>Aurantimonadaceae</taxon>
        <taxon>Aureimonas</taxon>
    </lineage>
</organism>
<evidence type="ECO:0000313" key="2">
    <source>
        <dbReference type="EMBL" id="BAT25879.1"/>
    </source>
</evidence>
<dbReference type="GO" id="GO:0043565">
    <property type="term" value="F:sequence-specific DNA binding"/>
    <property type="evidence" value="ECO:0007669"/>
    <property type="project" value="InterPro"/>
</dbReference>
<proteinExistence type="predicted"/>
<dbReference type="AlphaFoldDB" id="A0A0P0YX27"/>
<protein>
    <recommendedName>
        <fullName evidence="1">Chromosomal replication initiator DnaA C-terminal domain-containing protein</fullName>
    </recommendedName>
</protein>